<dbReference type="GO" id="GO:0051301">
    <property type="term" value="P:cell division"/>
    <property type="evidence" value="ECO:0007669"/>
    <property type="project" value="UniProtKB-KW"/>
</dbReference>
<evidence type="ECO:0000256" key="3">
    <source>
        <dbReference type="ARBA" id="ARBA00022490"/>
    </source>
</evidence>
<dbReference type="Proteomes" id="UP000325458">
    <property type="component" value="Chromosome"/>
</dbReference>
<dbReference type="Proteomes" id="UP000194225">
    <property type="component" value="Unassembled WGS sequence"/>
</dbReference>
<sequence length="380" mass="39088">MKNTRPVVVDTPLVLTGAPPILDTGVCAQILAYTGMRVTVDGGHFSVAPDDALQPEIHRELGRKVRMTCVLASAVLARAGQVWFPYPGGDAFCARLIDRHLAAMEAAGAVVSADEDGIRAVCPHGVQPFTVDVATPYGLSLGATVSALLLASCAPGRSLIVHPSVEPEVTETARFLADRGIRVRWGPRGLHVVGGHHPIEGGAFTIAGDRIEAATLMMAAAATGGALTLTGISHAELPDGLTATLADAGVLLAEVPGGISAVPHGVLRAVDASTGPHPGLPTDTAPQLAATLTQAHGTSRITERIYPRRDTHVQGLAQFGAEISSNGPVVSVHGATRLRAADVAGEDIRAAQLCWLPPWPPRGLLRSGACTTSGAATAIC</sequence>
<dbReference type="RefSeq" id="WP_085924456.1">
    <property type="nucleotide sequence ID" value="NZ_BAABSS010000106.1"/>
</dbReference>
<dbReference type="Pfam" id="PF00275">
    <property type="entry name" value="EPSP_synthase"/>
    <property type="match status" value="1"/>
</dbReference>
<reference evidence="19 21" key="2">
    <citation type="submission" date="2017-09" db="EMBL/GenBank/DDBJ databases">
        <authorList>
            <person name="Lee N."/>
            <person name="Cho B.-K."/>
        </authorList>
    </citation>
    <scope>NUCLEOTIDE SEQUENCE [LARGE SCALE GENOMIC DNA]</scope>
    <source>
        <strain evidence="19 21">ATCC 23948</strain>
    </source>
</reference>
<dbReference type="InterPro" id="IPR050068">
    <property type="entry name" value="MurA_subfamily"/>
</dbReference>
<dbReference type="EMBL" id="CP023691">
    <property type="protein sequence ID" value="QEV51371.1"/>
    <property type="molecule type" value="Genomic_DNA"/>
</dbReference>
<evidence type="ECO:0000256" key="14">
    <source>
        <dbReference type="ARBA" id="ARBA00042443"/>
    </source>
</evidence>
<evidence type="ECO:0000256" key="5">
    <source>
        <dbReference type="ARBA" id="ARBA00022679"/>
    </source>
</evidence>
<dbReference type="PANTHER" id="PTHR43783">
    <property type="entry name" value="UDP-N-ACETYLGLUCOSAMINE 1-CARBOXYVINYLTRANSFERASE"/>
    <property type="match status" value="1"/>
</dbReference>
<evidence type="ECO:0000256" key="10">
    <source>
        <dbReference type="ARBA" id="ARBA00037534"/>
    </source>
</evidence>
<keyword evidence="20" id="KW-1185">Reference proteome</keyword>
<evidence type="ECO:0000256" key="7">
    <source>
        <dbReference type="ARBA" id="ARBA00022984"/>
    </source>
</evidence>
<gene>
    <name evidence="18" type="primary">murA1</name>
    <name evidence="18" type="ORF">BG653_02586</name>
    <name evidence="19" type="ORF">CP981_06605</name>
</gene>
<evidence type="ECO:0000256" key="12">
    <source>
        <dbReference type="ARBA" id="ARBA00039108"/>
    </source>
</evidence>
<protein>
    <recommendedName>
        <fullName evidence="13">UDP-N-acetylglucosamine 1-carboxyvinyltransferase</fullName>
        <ecNumber evidence="12">2.5.1.7</ecNumber>
    </recommendedName>
    <alternativeName>
        <fullName evidence="14">Enoylpyruvate transferase</fullName>
    </alternativeName>
    <alternativeName>
        <fullName evidence="15">UDP-N-acetylglucosamine enolpyruvyl transferase</fullName>
    </alternativeName>
</protein>
<reference evidence="18 20" key="1">
    <citation type="submission" date="2016-09" db="EMBL/GenBank/DDBJ databases">
        <title>Streptomyces platensis DSM40041, a candidate organism with high potential of specific P450 cytochromes.</title>
        <authorList>
            <person name="Grumaz C."/>
            <person name="Vainshtein Y."/>
            <person name="Kirstahler P."/>
            <person name="Sohn K."/>
        </authorList>
    </citation>
    <scope>NUCLEOTIDE SEQUENCE [LARGE SCALE GENOMIC DNA]</scope>
    <source>
        <strain evidence="18 20">DSM 40041</strain>
    </source>
</reference>
<accession>A0AAE6NFT7</accession>
<evidence type="ECO:0000256" key="4">
    <source>
        <dbReference type="ARBA" id="ARBA00022618"/>
    </source>
</evidence>
<organism evidence="19 21">
    <name type="scientific">Streptomyces platensis</name>
    <dbReference type="NCBI Taxonomy" id="58346"/>
    <lineage>
        <taxon>Bacteria</taxon>
        <taxon>Bacillati</taxon>
        <taxon>Actinomycetota</taxon>
        <taxon>Actinomycetes</taxon>
        <taxon>Kitasatosporales</taxon>
        <taxon>Streptomycetaceae</taxon>
        <taxon>Streptomyces</taxon>
    </lineage>
</organism>
<evidence type="ECO:0000256" key="8">
    <source>
        <dbReference type="ARBA" id="ARBA00023306"/>
    </source>
</evidence>
<proteinExistence type="inferred from homology"/>
<dbReference type="InterPro" id="IPR013792">
    <property type="entry name" value="RNA3'P_cycl/enolpyr_Trfase_a/b"/>
</dbReference>
<comment type="pathway">
    <text evidence="2">Cell wall biogenesis; peptidoglycan biosynthesis.</text>
</comment>
<comment type="subcellular location">
    <subcellularLocation>
        <location evidence="1">Cytoplasm</location>
    </subcellularLocation>
</comment>
<evidence type="ECO:0000256" key="15">
    <source>
        <dbReference type="ARBA" id="ARBA00042842"/>
    </source>
</evidence>
<evidence type="ECO:0000256" key="1">
    <source>
        <dbReference type="ARBA" id="ARBA00004496"/>
    </source>
</evidence>
<evidence type="ECO:0000313" key="21">
    <source>
        <dbReference type="Proteomes" id="UP000325458"/>
    </source>
</evidence>
<evidence type="ECO:0000256" key="11">
    <source>
        <dbReference type="ARBA" id="ARBA00038367"/>
    </source>
</evidence>
<evidence type="ECO:0000256" key="9">
    <source>
        <dbReference type="ARBA" id="ARBA00023316"/>
    </source>
</evidence>
<evidence type="ECO:0000313" key="18">
    <source>
        <dbReference type="EMBL" id="OSY45822.1"/>
    </source>
</evidence>
<keyword evidence="7" id="KW-0573">Peptidoglycan synthesis</keyword>
<comment type="function">
    <text evidence="10">Cell wall formation. Adds enolpyruvyl to UDP-N-acetylglucosamine.</text>
</comment>
<comment type="catalytic activity">
    <reaction evidence="16">
        <text>phosphoenolpyruvate + UDP-N-acetyl-alpha-D-glucosamine = UDP-N-acetyl-3-O-(1-carboxyvinyl)-alpha-D-glucosamine + phosphate</text>
        <dbReference type="Rhea" id="RHEA:18681"/>
        <dbReference type="ChEBI" id="CHEBI:43474"/>
        <dbReference type="ChEBI" id="CHEBI:57705"/>
        <dbReference type="ChEBI" id="CHEBI:58702"/>
        <dbReference type="ChEBI" id="CHEBI:68483"/>
        <dbReference type="EC" id="2.5.1.7"/>
    </reaction>
</comment>
<evidence type="ECO:0000259" key="17">
    <source>
        <dbReference type="Pfam" id="PF00275"/>
    </source>
</evidence>
<evidence type="ECO:0000256" key="2">
    <source>
        <dbReference type="ARBA" id="ARBA00004752"/>
    </source>
</evidence>
<keyword evidence="6" id="KW-0133">Cell shape</keyword>
<keyword evidence="5 18" id="KW-0808">Transferase</keyword>
<dbReference type="PANTHER" id="PTHR43783:SF1">
    <property type="entry name" value="UDP-N-ACETYLGLUCOSAMINE 1-CARBOXYVINYLTRANSFERASE"/>
    <property type="match status" value="1"/>
</dbReference>
<evidence type="ECO:0000256" key="13">
    <source>
        <dbReference type="ARBA" id="ARBA00039754"/>
    </source>
</evidence>
<name>A0AAE6NFT7_STRPT</name>
<keyword evidence="9" id="KW-0961">Cell wall biogenesis/degradation</keyword>
<evidence type="ECO:0000313" key="20">
    <source>
        <dbReference type="Proteomes" id="UP000194225"/>
    </source>
</evidence>
<comment type="similarity">
    <text evidence="11">Belongs to the EPSP synthase family. MurA subfamily.</text>
</comment>
<keyword evidence="4" id="KW-0132">Cell division</keyword>
<dbReference type="AlphaFoldDB" id="A0AAE6NFT7"/>
<dbReference type="EC" id="2.5.1.7" evidence="12"/>
<dbReference type="InterPro" id="IPR036968">
    <property type="entry name" value="Enolpyruvate_Tfrase_sf"/>
</dbReference>
<dbReference type="KEGG" id="spla:CP981_06605"/>
<dbReference type="GO" id="GO:0009252">
    <property type="term" value="P:peptidoglycan biosynthetic process"/>
    <property type="evidence" value="ECO:0007669"/>
    <property type="project" value="UniProtKB-KW"/>
</dbReference>
<dbReference type="SUPFAM" id="SSF55205">
    <property type="entry name" value="EPT/RTPC-like"/>
    <property type="match status" value="1"/>
</dbReference>
<dbReference type="GO" id="GO:0005737">
    <property type="term" value="C:cytoplasm"/>
    <property type="evidence" value="ECO:0007669"/>
    <property type="project" value="UniProtKB-SubCell"/>
</dbReference>
<dbReference type="Gene3D" id="3.65.10.10">
    <property type="entry name" value="Enolpyruvate transferase domain"/>
    <property type="match status" value="2"/>
</dbReference>
<evidence type="ECO:0000256" key="16">
    <source>
        <dbReference type="ARBA" id="ARBA00047527"/>
    </source>
</evidence>
<evidence type="ECO:0000313" key="19">
    <source>
        <dbReference type="EMBL" id="QEV51371.1"/>
    </source>
</evidence>
<dbReference type="InterPro" id="IPR001986">
    <property type="entry name" value="Enolpyruvate_Tfrase_dom"/>
</dbReference>
<dbReference type="GO" id="GO:0008360">
    <property type="term" value="P:regulation of cell shape"/>
    <property type="evidence" value="ECO:0007669"/>
    <property type="project" value="UniProtKB-KW"/>
</dbReference>
<dbReference type="GO" id="GO:0008760">
    <property type="term" value="F:UDP-N-acetylglucosamine 1-carboxyvinyltransferase activity"/>
    <property type="evidence" value="ECO:0007669"/>
    <property type="project" value="UniProtKB-EC"/>
</dbReference>
<evidence type="ECO:0000256" key="6">
    <source>
        <dbReference type="ARBA" id="ARBA00022960"/>
    </source>
</evidence>
<dbReference type="GO" id="GO:0071555">
    <property type="term" value="P:cell wall organization"/>
    <property type="evidence" value="ECO:0007669"/>
    <property type="project" value="UniProtKB-KW"/>
</dbReference>
<feature type="domain" description="Enolpyruvate transferase" evidence="17">
    <location>
        <begin position="15"/>
        <end position="351"/>
    </location>
</feature>
<keyword evidence="8" id="KW-0131">Cell cycle</keyword>
<dbReference type="EMBL" id="MIGA01000014">
    <property type="protein sequence ID" value="OSY45822.1"/>
    <property type="molecule type" value="Genomic_DNA"/>
</dbReference>
<keyword evidence="3" id="KW-0963">Cytoplasm</keyword>